<keyword evidence="3" id="KW-1185">Reference proteome</keyword>
<dbReference type="Proteomes" id="UP000003835">
    <property type="component" value="Unassembled WGS sequence"/>
</dbReference>
<keyword evidence="1" id="KW-1133">Transmembrane helix</keyword>
<evidence type="ECO:0000313" key="3">
    <source>
        <dbReference type="Proteomes" id="UP000003835"/>
    </source>
</evidence>
<accession>B4VHZ2</accession>
<evidence type="ECO:0000256" key="1">
    <source>
        <dbReference type="SAM" id="Phobius"/>
    </source>
</evidence>
<keyword evidence="1" id="KW-0812">Transmembrane</keyword>
<organism evidence="2 3">
    <name type="scientific">Coleofasciculus chthonoplastes PCC 7420</name>
    <dbReference type="NCBI Taxonomy" id="118168"/>
    <lineage>
        <taxon>Bacteria</taxon>
        <taxon>Bacillati</taxon>
        <taxon>Cyanobacteriota</taxon>
        <taxon>Cyanophyceae</taxon>
        <taxon>Coleofasciculales</taxon>
        <taxon>Coleofasciculaceae</taxon>
        <taxon>Coleofasciculus</taxon>
    </lineage>
</organism>
<proteinExistence type="predicted"/>
<dbReference type="EMBL" id="DS989841">
    <property type="protein sequence ID" value="EDX78636.1"/>
    <property type="molecule type" value="Genomic_DNA"/>
</dbReference>
<gene>
    <name evidence="2" type="ORF">MC7420_7289</name>
</gene>
<reference evidence="2 3" key="1">
    <citation type="submission" date="2008-07" db="EMBL/GenBank/DDBJ databases">
        <authorList>
            <person name="Tandeau de Marsac N."/>
            <person name="Ferriera S."/>
            <person name="Johnson J."/>
            <person name="Kravitz S."/>
            <person name="Beeson K."/>
            <person name="Sutton G."/>
            <person name="Rogers Y.-H."/>
            <person name="Friedman R."/>
            <person name="Frazier M."/>
            <person name="Venter J.C."/>
        </authorList>
    </citation>
    <scope>NUCLEOTIDE SEQUENCE [LARGE SCALE GENOMIC DNA]</scope>
    <source>
        <strain evidence="2 3">PCC 7420</strain>
    </source>
</reference>
<keyword evidence="1" id="KW-0472">Membrane</keyword>
<evidence type="ECO:0000313" key="2">
    <source>
        <dbReference type="EMBL" id="EDX78636.1"/>
    </source>
</evidence>
<protein>
    <submittedName>
        <fullName evidence="2">Uncharacterized protein</fullName>
    </submittedName>
</protein>
<feature type="transmembrane region" description="Helical" evidence="1">
    <location>
        <begin position="12"/>
        <end position="33"/>
    </location>
</feature>
<dbReference type="HOGENOM" id="CLU_3342458_0_0_3"/>
<name>B4VHZ2_9CYAN</name>
<sequence length="37" mass="4048">MTLHDFRGNLVLHFDCVGAGLGIFVSLSMITFVQNPP</sequence>
<dbReference type="AlphaFoldDB" id="B4VHZ2"/>